<dbReference type="EMBL" id="SMLW01000673">
    <property type="protein sequence ID" value="MTI28832.1"/>
    <property type="molecule type" value="Genomic_DNA"/>
</dbReference>
<proteinExistence type="predicted"/>
<protein>
    <submittedName>
        <fullName evidence="1">Uncharacterized protein</fullName>
    </submittedName>
</protein>
<dbReference type="Proteomes" id="UP000798808">
    <property type="component" value="Unassembled WGS sequence"/>
</dbReference>
<accession>A0ABW9RX82</accession>
<evidence type="ECO:0000313" key="1">
    <source>
        <dbReference type="EMBL" id="MTI28832.1"/>
    </source>
</evidence>
<reference evidence="1 2" key="1">
    <citation type="submission" date="2019-02" db="EMBL/GenBank/DDBJ databases">
        <authorList>
            <person name="Goldberg S.R."/>
            <person name="Haltli B.A."/>
            <person name="Correa H."/>
            <person name="Russell K.G."/>
        </authorList>
    </citation>
    <scope>NUCLEOTIDE SEQUENCE [LARGE SCALE GENOMIC DNA]</scope>
    <source>
        <strain evidence="1 2">JCM 16186</strain>
    </source>
</reference>
<sequence>MKMVLLLKIFRYGMLLVGLLPTLTFSFGTPANTANYSDNGLKLVQQTRSEQQHAITGQSLHVLSSLFDIEESAEEDLNDNVNTTVTGSENQDHSFVLWSGLNTSPGTPLHLVRYYILYCCPKIPSSQS</sequence>
<evidence type="ECO:0000313" key="2">
    <source>
        <dbReference type="Proteomes" id="UP000798808"/>
    </source>
</evidence>
<dbReference type="RefSeq" id="WP_155176726.1">
    <property type="nucleotide sequence ID" value="NZ_BAAAFL010000012.1"/>
</dbReference>
<keyword evidence="2" id="KW-1185">Reference proteome</keyword>
<gene>
    <name evidence="1" type="ORF">E1163_27985</name>
</gene>
<name>A0ABW9RX82_9BACT</name>
<organism evidence="1 2">
    <name type="scientific">Fulvivirga kasyanovii</name>
    <dbReference type="NCBI Taxonomy" id="396812"/>
    <lineage>
        <taxon>Bacteria</taxon>
        <taxon>Pseudomonadati</taxon>
        <taxon>Bacteroidota</taxon>
        <taxon>Cytophagia</taxon>
        <taxon>Cytophagales</taxon>
        <taxon>Fulvivirgaceae</taxon>
        <taxon>Fulvivirga</taxon>
    </lineage>
</organism>
<comment type="caution">
    <text evidence="1">The sequence shown here is derived from an EMBL/GenBank/DDBJ whole genome shotgun (WGS) entry which is preliminary data.</text>
</comment>